<gene>
    <name evidence="9" type="primary">galK_1</name>
    <name evidence="9" type="ORF">SDC9_11525</name>
</gene>
<comment type="caution">
    <text evidence="9">The sequence shown here is derived from an EMBL/GenBank/DDBJ whole genome shotgun (WGS) entry which is preliminary data.</text>
</comment>
<accession>A0A644TG75</accession>
<dbReference type="AlphaFoldDB" id="A0A644TG75"/>
<dbReference type="InterPro" id="IPR006204">
    <property type="entry name" value="GHMP_kinase_N_dom"/>
</dbReference>
<dbReference type="GO" id="GO:0005829">
    <property type="term" value="C:cytosol"/>
    <property type="evidence" value="ECO:0007669"/>
    <property type="project" value="TreeGrafter"/>
</dbReference>
<dbReference type="PROSITE" id="PS00627">
    <property type="entry name" value="GHMP_KINASES_ATP"/>
    <property type="match status" value="1"/>
</dbReference>
<feature type="domain" description="Galactokinase N-terminal" evidence="8">
    <location>
        <begin position="57"/>
        <end position="101"/>
    </location>
</feature>
<dbReference type="InterPro" id="IPR019539">
    <property type="entry name" value="GalKase_N"/>
</dbReference>
<dbReference type="InterPro" id="IPR020568">
    <property type="entry name" value="Ribosomal_Su5_D2-typ_SF"/>
</dbReference>
<dbReference type="GO" id="GO:0006012">
    <property type="term" value="P:galactose metabolic process"/>
    <property type="evidence" value="ECO:0007669"/>
    <property type="project" value="InterPro"/>
</dbReference>
<dbReference type="InterPro" id="IPR000705">
    <property type="entry name" value="Galactokinase"/>
</dbReference>
<evidence type="ECO:0000259" key="7">
    <source>
        <dbReference type="Pfam" id="PF00288"/>
    </source>
</evidence>
<protein>
    <submittedName>
        <fullName evidence="9">Galactokinase</fullName>
        <ecNumber evidence="9">2.7.1.6</ecNumber>
    </submittedName>
</protein>
<evidence type="ECO:0000259" key="8">
    <source>
        <dbReference type="Pfam" id="PF10509"/>
    </source>
</evidence>
<evidence type="ECO:0000313" key="9">
    <source>
        <dbReference type="EMBL" id="MPL65860.1"/>
    </source>
</evidence>
<evidence type="ECO:0000256" key="3">
    <source>
        <dbReference type="ARBA" id="ARBA00022741"/>
    </source>
</evidence>
<dbReference type="SUPFAM" id="SSF54211">
    <property type="entry name" value="Ribosomal protein S5 domain 2-like"/>
    <property type="match status" value="1"/>
</dbReference>
<dbReference type="InterPro" id="IPR014721">
    <property type="entry name" value="Ribsml_uS5_D2-typ_fold_subgr"/>
</dbReference>
<dbReference type="PANTHER" id="PTHR10457:SF7">
    <property type="entry name" value="GALACTOKINASE-RELATED"/>
    <property type="match status" value="1"/>
</dbReference>
<keyword evidence="4 9" id="KW-0418">Kinase</keyword>
<dbReference type="InterPro" id="IPR006203">
    <property type="entry name" value="GHMP_knse_ATP-bd_CS"/>
</dbReference>
<organism evidence="9">
    <name type="scientific">bioreactor metagenome</name>
    <dbReference type="NCBI Taxonomy" id="1076179"/>
    <lineage>
        <taxon>unclassified sequences</taxon>
        <taxon>metagenomes</taxon>
        <taxon>ecological metagenomes</taxon>
    </lineage>
</organism>
<dbReference type="EC" id="2.7.1.6" evidence="9"/>
<evidence type="ECO:0000256" key="6">
    <source>
        <dbReference type="SAM" id="MobiDB-lite"/>
    </source>
</evidence>
<proteinExistence type="inferred from homology"/>
<evidence type="ECO:0000256" key="4">
    <source>
        <dbReference type="ARBA" id="ARBA00022777"/>
    </source>
</evidence>
<comment type="similarity">
    <text evidence="1">Belongs to the GHMP kinase family. GalK subfamily.</text>
</comment>
<feature type="domain" description="GHMP kinase N-terminal" evidence="7">
    <location>
        <begin position="168"/>
        <end position="242"/>
    </location>
</feature>
<name>A0A644TG75_9ZZZZ</name>
<dbReference type="GO" id="GO:0004335">
    <property type="term" value="F:galactokinase activity"/>
    <property type="evidence" value="ECO:0007669"/>
    <property type="project" value="UniProtKB-EC"/>
</dbReference>
<dbReference type="Gene3D" id="3.30.70.890">
    <property type="entry name" value="GHMP kinase, C-terminal domain"/>
    <property type="match status" value="1"/>
</dbReference>
<keyword evidence="3" id="KW-0547">Nucleotide-binding</keyword>
<reference evidence="9" key="1">
    <citation type="submission" date="2019-08" db="EMBL/GenBank/DDBJ databases">
        <authorList>
            <person name="Kucharzyk K."/>
            <person name="Murdoch R.W."/>
            <person name="Higgins S."/>
            <person name="Loffler F."/>
        </authorList>
    </citation>
    <scope>NUCLEOTIDE SEQUENCE</scope>
</reference>
<dbReference type="SUPFAM" id="SSF55060">
    <property type="entry name" value="GHMP Kinase, C-terminal domain"/>
    <property type="match status" value="1"/>
</dbReference>
<dbReference type="PANTHER" id="PTHR10457">
    <property type="entry name" value="MEVALONATE KINASE/GALACTOKINASE"/>
    <property type="match status" value="1"/>
</dbReference>
<dbReference type="EMBL" id="VSSQ01000030">
    <property type="protein sequence ID" value="MPL65860.1"/>
    <property type="molecule type" value="Genomic_DNA"/>
</dbReference>
<dbReference type="PIRSF" id="PIRSF000530">
    <property type="entry name" value="Galactokinase"/>
    <property type="match status" value="1"/>
</dbReference>
<evidence type="ECO:0000256" key="1">
    <source>
        <dbReference type="ARBA" id="ARBA00006566"/>
    </source>
</evidence>
<dbReference type="PRINTS" id="PR00473">
    <property type="entry name" value="GALCTOKINASE"/>
</dbReference>
<feature type="region of interest" description="Disordered" evidence="6">
    <location>
        <begin position="1"/>
        <end position="20"/>
    </location>
</feature>
<dbReference type="InterPro" id="IPR036554">
    <property type="entry name" value="GHMP_kinase_C_sf"/>
</dbReference>
<dbReference type="Pfam" id="PF10509">
    <property type="entry name" value="GalKase_gal_bdg"/>
    <property type="match status" value="1"/>
</dbReference>
<sequence length="461" mass="49468">MRARFLSEPKANSENSDPGLPRLIPRLGSLAELYDAGELEAQALRYKGIESGLFARFPELRGACPLFFSTPGRTELCGNHTDHNGGMVLAAAVNLDMVAAALPRTDTLVRIHSRGFGGFEVDIREQSPRPEEKASSQALARGMAEGLSRLARRESGASGRNSGSGRADRPLCGFDAYIDSRVPSGSGLSSSAAFEVLVGSILAVFSGLKVSPAELAMVGKDAENRHFGKPSGLMDQTACALGSLALIDFAGPGRAAIRLLDFDPGEFGYGMAIVSTGDSHADLTEEYASIPREMKAIALKLGRESLCGTTRSELREKATELRTTCGDRAFLRAWHFAGETLRPQALAKAIESKDIETYFRIVKASGDSSYKYLQNILPGAGSASQGLAFALALTEDFLEGKGACRVHGGGFAGTIQAYIPLNRTEEYHALMEKNFGTHSLYWIKTRRHGAICIDPPSRSSR</sequence>
<keyword evidence="2 9" id="KW-0808">Transferase</keyword>
<evidence type="ECO:0000256" key="2">
    <source>
        <dbReference type="ARBA" id="ARBA00022679"/>
    </source>
</evidence>
<keyword evidence="5" id="KW-0067">ATP-binding</keyword>
<evidence type="ECO:0000256" key="5">
    <source>
        <dbReference type="ARBA" id="ARBA00022840"/>
    </source>
</evidence>
<dbReference type="Gene3D" id="3.30.230.10">
    <property type="match status" value="1"/>
</dbReference>
<dbReference type="GO" id="GO:0005524">
    <property type="term" value="F:ATP binding"/>
    <property type="evidence" value="ECO:0007669"/>
    <property type="project" value="UniProtKB-KW"/>
</dbReference>
<dbReference type="PRINTS" id="PR00959">
    <property type="entry name" value="MEVGALKINASE"/>
</dbReference>
<dbReference type="InterPro" id="IPR006206">
    <property type="entry name" value="Mevalonate/galactokinase"/>
</dbReference>
<dbReference type="Pfam" id="PF00288">
    <property type="entry name" value="GHMP_kinases_N"/>
    <property type="match status" value="1"/>
</dbReference>